<keyword evidence="2" id="KW-1185">Reference proteome</keyword>
<protein>
    <submittedName>
        <fullName evidence="1">Uncharacterized protein</fullName>
    </submittedName>
</protein>
<reference evidence="1" key="1">
    <citation type="submission" date="2023-07" db="EMBL/GenBank/DDBJ databases">
        <title>Chromosome-level Genome Assembly of Striped Snakehead (Channa striata).</title>
        <authorList>
            <person name="Liu H."/>
        </authorList>
    </citation>
    <scope>NUCLEOTIDE SEQUENCE</scope>
    <source>
        <strain evidence="1">Gz</strain>
        <tissue evidence="1">Muscle</tissue>
    </source>
</reference>
<dbReference type="EMBL" id="JAUPFM010000014">
    <property type="protein sequence ID" value="KAK2830446.1"/>
    <property type="molecule type" value="Genomic_DNA"/>
</dbReference>
<dbReference type="Proteomes" id="UP001187415">
    <property type="component" value="Unassembled WGS sequence"/>
</dbReference>
<sequence>MCLSVSGSCLNAPRITNVRTFHCGQYPGTLAALSPLNHNNNNNNNNKNKETIAAAHRAGPLAVFSDDFPTNSSSVHVDNRTDSVARLQRSSDTGAGTWAHGGEAGNTTAQFGLVRTVDGVRTRGGGSPACFTFFFLP</sequence>
<accession>A0AA88M4I9</accession>
<evidence type="ECO:0000313" key="1">
    <source>
        <dbReference type="EMBL" id="KAK2830446.1"/>
    </source>
</evidence>
<gene>
    <name evidence="1" type="ORF">Q5P01_018377</name>
</gene>
<proteinExistence type="predicted"/>
<name>A0AA88M4I9_CHASR</name>
<comment type="caution">
    <text evidence="1">The sequence shown here is derived from an EMBL/GenBank/DDBJ whole genome shotgun (WGS) entry which is preliminary data.</text>
</comment>
<evidence type="ECO:0000313" key="2">
    <source>
        <dbReference type="Proteomes" id="UP001187415"/>
    </source>
</evidence>
<organism evidence="1 2">
    <name type="scientific">Channa striata</name>
    <name type="common">Snakehead murrel</name>
    <name type="synonym">Ophicephalus striatus</name>
    <dbReference type="NCBI Taxonomy" id="64152"/>
    <lineage>
        <taxon>Eukaryota</taxon>
        <taxon>Metazoa</taxon>
        <taxon>Chordata</taxon>
        <taxon>Craniata</taxon>
        <taxon>Vertebrata</taxon>
        <taxon>Euteleostomi</taxon>
        <taxon>Actinopterygii</taxon>
        <taxon>Neopterygii</taxon>
        <taxon>Teleostei</taxon>
        <taxon>Neoteleostei</taxon>
        <taxon>Acanthomorphata</taxon>
        <taxon>Anabantaria</taxon>
        <taxon>Anabantiformes</taxon>
        <taxon>Channoidei</taxon>
        <taxon>Channidae</taxon>
        <taxon>Channa</taxon>
    </lineage>
</organism>
<dbReference type="AlphaFoldDB" id="A0AA88M4I9"/>